<dbReference type="GO" id="GO:0042562">
    <property type="term" value="F:hormone binding"/>
    <property type="evidence" value="ECO:0007669"/>
    <property type="project" value="TreeGrafter"/>
</dbReference>
<comment type="caution">
    <text evidence="2">The sequence shown here is derived from an EMBL/GenBank/DDBJ whole genome shotgun (WGS) entry which is preliminary data.</text>
</comment>
<dbReference type="GO" id="GO:0019752">
    <property type="term" value="P:carboxylic acid metabolic process"/>
    <property type="evidence" value="ECO:0007669"/>
    <property type="project" value="UniProtKB-ARBA"/>
</dbReference>
<dbReference type="SUPFAM" id="SSF51735">
    <property type="entry name" value="NAD(P)-binding Rossmann-fold domains"/>
    <property type="match status" value="1"/>
</dbReference>
<dbReference type="InterPro" id="IPR036291">
    <property type="entry name" value="NAD(P)-bd_dom_sf"/>
</dbReference>
<dbReference type="PANTHER" id="PTHR13812:SF19">
    <property type="entry name" value="KETIMINE REDUCTASE MU-CRYSTALLIN"/>
    <property type="match status" value="1"/>
</dbReference>
<dbReference type="AlphaFoldDB" id="A0A840A3U1"/>
<dbReference type="FunFam" id="3.40.50.720:FF:000311">
    <property type="entry name" value="Ornithine cyclodeaminase"/>
    <property type="match status" value="1"/>
</dbReference>
<accession>A0A840A3U1</accession>
<evidence type="ECO:0000256" key="1">
    <source>
        <dbReference type="ARBA" id="ARBA00008903"/>
    </source>
</evidence>
<organism evidence="2 3">
    <name type="scientific">Phenylobacterium haematophilum</name>
    <dbReference type="NCBI Taxonomy" id="98513"/>
    <lineage>
        <taxon>Bacteria</taxon>
        <taxon>Pseudomonadati</taxon>
        <taxon>Pseudomonadota</taxon>
        <taxon>Alphaproteobacteria</taxon>
        <taxon>Caulobacterales</taxon>
        <taxon>Caulobacteraceae</taxon>
        <taxon>Phenylobacterium</taxon>
    </lineage>
</organism>
<dbReference type="Gene3D" id="3.40.50.720">
    <property type="entry name" value="NAD(P)-binding Rossmann-like Domain"/>
    <property type="match status" value="1"/>
</dbReference>
<dbReference type="InterPro" id="IPR003462">
    <property type="entry name" value="ODC_Mu_crystall"/>
</dbReference>
<dbReference type="GO" id="GO:0016491">
    <property type="term" value="F:oxidoreductase activity"/>
    <property type="evidence" value="ECO:0007669"/>
    <property type="project" value="UniProtKB-ARBA"/>
</dbReference>
<comment type="similarity">
    <text evidence="1">Belongs to the ornithine cyclodeaminase/mu-crystallin family.</text>
</comment>
<protein>
    <submittedName>
        <fullName evidence="2">Ornithine cyclodeaminase/alanine dehydrogenase-like protein (Mu-crystallin family)</fullName>
    </submittedName>
</protein>
<dbReference type="RefSeq" id="WP_183774006.1">
    <property type="nucleotide sequence ID" value="NZ_JACIDK010000004.1"/>
</dbReference>
<dbReference type="Pfam" id="PF02423">
    <property type="entry name" value="OCD_Mu_crystall"/>
    <property type="match status" value="1"/>
</dbReference>
<dbReference type="Proteomes" id="UP000530564">
    <property type="component" value="Unassembled WGS sequence"/>
</dbReference>
<dbReference type="InterPro" id="IPR023401">
    <property type="entry name" value="ODC_N"/>
</dbReference>
<dbReference type="EMBL" id="JACIDK010000004">
    <property type="protein sequence ID" value="MBB3892180.1"/>
    <property type="molecule type" value="Genomic_DNA"/>
</dbReference>
<keyword evidence="3" id="KW-1185">Reference proteome</keyword>
<proteinExistence type="inferred from homology"/>
<sequence length="325" mass="33071">MSLAKDDLGDLIVLDAAAVRARLSYEAATAVVREAMIALSDGRVRQQLRSFVPWGEGKTFAIMPAAMSADGVFGAKLVSVFKRPDGAKAHEGVVLLFDPQSGAPVCLADAGEITAIRTAAASAVATDALARSDAAVLTLLGAGKQAAAHAQAIAKVRALRQVRVWARAEGQARALAADIAATSGIEALAVPMDEALAGADIVCTVTAAADPILSAAQVGTGTHINVVGSSGPAQAEIAADLVAAGRFVVDHREHVLAHGGEFLRAKAAGLVGDDHIAAEIGEVLAGARPGRTSPDDITLYKSLGHAAQDLAVAAWLYQDATGKTL</sequence>
<name>A0A840A3U1_9CAUL</name>
<dbReference type="Gene3D" id="3.30.1780.10">
    <property type="entry name" value="ornithine cyclodeaminase, domain 1"/>
    <property type="match status" value="1"/>
</dbReference>
<gene>
    <name evidence="2" type="ORF">GGQ61_002913</name>
</gene>
<dbReference type="PANTHER" id="PTHR13812">
    <property type="entry name" value="KETIMINE REDUCTASE MU-CRYSTALLIN"/>
    <property type="match status" value="1"/>
</dbReference>
<evidence type="ECO:0000313" key="3">
    <source>
        <dbReference type="Proteomes" id="UP000530564"/>
    </source>
</evidence>
<reference evidence="2 3" key="1">
    <citation type="submission" date="2020-08" db="EMBL/GenBank/DDBJ databases">
        <title>Genomic Encyclopedia of Type Strains, Phase IV (KMG-IV): sequencing the most valuable type-strain genomes for metagenomic binning, comparative biology and taxonomic classification.</title>
        <authorList>
            <person name="Goeker M."/>
        </authorList>
    </citation>
    <scope>NUCLEOTIDE SEQUENCE [LARGE SCALE GENOMIC DNA]</scope>
    <source>
        <strain evidence="2 3">DSM 21793</strain>
    </source>
</reference>
<dbReference type="PIRSF" id="PIRSF001439">
    <property type="entry name" value="CryM"/>
    <property type="match status" value="1"/>
</dbReference>
<dbReference type="GO" id="GO:0005737">
    <property type="term" value="C:cytoplasm"/>
    <property type="evidence" value="ECO:0007669"/>
    <property type="project" value="TreeGrafter"/>
</dbReference>
<evidence type="ECO:0000313" key="2">
    <source>
        <dbReference type="EMBL" id="MBB3892180.1"/>
    </source>
</evidence>